<sequence length="147" mass="15698">MAQMIDTRTSDNIPNAEQGSPISTFIPNQVYRIGTVGLNVPPNTPGVIRVEYRGVLGVTLLPEHSTNISIRFFVVRGSLPTDLRVASAFETYSSTQTGNQVVLVNGNDFNVPAPTSGTLIYTAFATSLAEEVGRTGPETFTASVYTG</sequence>
<comment type="caution">
    <text evidence="1">The sequence shown here is derived from an EMBL/GenBank/DDBJ whole genome shotgun (WGS) entry which is preliminary data.</text>
</comment>
<keyword evidence="2" id="KW-1185">Reference proteome</keyword>
<proteinExistence type="predicted"/>
<accession>A0A229NYQ1</accession>
<dbReference type="Proteomes" id="UP000215145">
    <property type="component" value="Unassembled WGS sequence"/>
</dbReference>
<name>A0A229NYQ1_9BACL</name>
<organism evidence="1 2">
    <name type="scientific">Paenibacillus herberti</name>
    <dbReference type="NCBI Taxonomy" id="1619309"/>
    <lineage>
        <taxon>Bacteria</taxon>
        <taxon>Bacillati</taxon>
        <taxon>Bacillota</taxon>
        <taxon>Bacilli</taxon>
        <taxon>Bacillales</taxon>
        <taxon>Paenibacillaceae</taxon>
        <taxon>Paenibacillus</taxon>
    </lineage>
</organism>
<gene>
    <name evidence="1" type="ORF">CGZ75_18585</name>
</gene>
<dbReference type="AlphaFoldDB" id="A0A229NYQ1"/>
<evidence type="ECO:0000313" key="1">
    <source>
        <dbReference type="EMBL" id="OXM14874.1"/>
    </source>
</evidence>
<dbReference type="RefSeq" id="WP_089525691.1">
    <property type="nucleotide sequence ID" value="NZ_NMUQ01000002.1"/>
</dbReference>
<evidence type="ECO:0008006" key="3">
    <source>
        <dbReference type="Google" id="ProtNLM"/>
    </source>
</evidence>
<dbReference type="EMBL" id="NMUQ01000002">
    <property type="protein sequence ID" value="OXM14874.1"/>
    <property type="molecule type" value="Genomic_DNA"/>
</dbReference>
<evidence type="ECO:0000313" key="2">
    <source>
        <dbReference type="Proteomes" id="UP000215145"/>
    </source>
</evidence>
<reference evidence="1 2" key="1">
    <citation type="submission" date="2017-07" db="EMBL/GenBank/DDBJ databases">
        <title>Paenibacillus herberti R33 genome sequencing and assembly.</title>
        <authorList>
            <person name="Su W."/>
        </authorList>
    </citation>
    <scope>NUCLEOTIDE SEQUENCE [LARGE SCALE GENOMIC DNA]</scope>
    <source>
        <strain evidence="1 2">R33</strain>
    </source>
</reference>
<dbReference type="OrthoDB" id="2641610at2"/>
<protein>
    <recommendedName>
        <fullName evidence="3">Exosporium protein C</fullName>
    </recommendedName>
</protein>